<evidence type="ECO:0000313" key="2">
    <source>
        <dbReference type="EMBL" id="KAK7530713.1"/>
    </source>
</evidence>
<sequence>MKPVQTNFEPSWTRQYSPTSGSLDPLTCLYQESDEQLPQHIDPQLLQRTDRHDQSNMSCSDGHYIDQLCNGVERTQLALSAAMDTAQTQPEDTDHGMDNHAETGAGNNGDNDADSLPAEVAKTPDVNGRSQQTTSDLLDKVIIETKDRECLIVRKETLKTCSSVFLRKSVENMNPNDMIVYMTRDSLGPVKFYFSWFEGGSAARNDNFLRPRSDGSPGFTAHFETLFDFYMTGFHLSDVDFMDWVVDKWIDLLDQGYYPSHMAKRIYEARPLDLPLKRLYVATWAILSDEKWLADTVDGQNAPTEFFDDVCTAKKKFTERLKYILKPGQLWIPWRARWAYYSNPRPKMARANGGTMEATGNTAPGVPGATHSGQVPGNMNNVAMQSTSTNTSCVPNATHRGQIPGNVNNVAMQGTSKNTPGAPGAIHSGQIPGNVNNVAMQGPSSNTSAGTCPTCNGQIPGNTNNVAMQGTSNAPPGNAKDQGRKRTAANEEDEDIECAKVVAKWKAQYAKRWTSPELQKKYGF</sequence>
<dbReference type="EMBL" id="JBBPEH010000013">
    <property type="protein sequence ID" value="KAK7530713.1"/>
    <property type="molecule type" value="Genomic_DNA"/>
</dbReference>
<feature type="compositionally biased region" description="Basic and acidic residues" evidence="1">
    <location>
        <begin position="92"/>
        <end position="101"/>
    </location>
</feature>
<evidence type="ECO:0000256" key="1">
    <source>
        <dbReference type="SAM" id="MobiDB-lite"/>
    </source>
</evidence>
<feature type="region of interest" description="Disordered" evidence="1">
    <location>
        <begin position="417"/>
        <end position="494"/>
    </location>
</feature>
<keyword evidence="3" id="KW-1185">Reference proteome</keyword>
<evidence type="ECO:0008006" key="4">
    <source>
        <dbReference type="Google" id="ProtNLM"/>
    </source>
</evidence>
<name>A0ABR1L652_9PEZI</name>
<dbReference type="RefSeq" id="XP_066650786.1">
    <property type="nucleotide sequence ID" value="XM_066798473.1"/>
</dbReference>
<accession>A0ABR1L652</accession>
<evidence type="ECO:0000313" key="3">
    <source>
        <dbReference type="Proteomes" id="UP001360953"/>
    </source>
</evidence>
<proteinExistence type="predicted"/>
<feature type="region of interest" description="Disordered" evidence="1">
    <location>
        <begin position="82"/>
        <end position="118"/>
    </location>
</feature>
<feature type="compositionally biased region" description="Polar residues" evidence="1">
    <location>
        <begin position="431"/>
        <end position="475"/>
    </location>
</feature>
<reference evidence="2 3" key="1">
    <citation type="submission" date="2024-04" db="EMBL/GenBank/DDBJ databases">
        <title>Phyllosticta paracitricarpa is synonymous to the EU quarantine fungus P. citricarpa based on phylogenomic analyses.</title>
        <authorList>
            <consortium name="Lawrence Berkeley National Laboratory"/>
            <person name="Van ingen-buijs V.A."/>
            <person name="Van westerhoven A.C."/>
            <person name="Haridas S."/>
            <person name="Skiadas P."/>
            <person name="Martin F."/>
            <person name="Groenewald J.Z."/>
            <person name="Crous P.W."/>
            <person name="Seidl M.F."/>
        </authorList>
    </citation>
    <scope>NUCLEOTIDE SEQUENCE [LARGE SCALE GENOMIC DNA]</scope>
    <source>
        <strain evidence="2 3">CPC 17464</strain>
    </source>
</reference>
<feature type="compositionally biased region" description="Polar residues" evidence="1">
    <location>
        <begin position="1"/>
        <end position="22"/>
    </location>
</feature>
<feature type="region of interest" description="Disordered" evidence="1">
    <location>
        <begin position="1"/>
        <end position="26"/>
    </location>
</feature>
<dbReference type="GeneID" id="92031379"/>
<gene>
    <name evidence="2" type="ORF">J3D65DRAFT_606969</name>
</gene>
<organism evidence="2 3">
    <name type="scientific">Phyllosticta citribraziliensis</name>
    <dbReference type="NCBI Taxonomy" id="989973"/>
    <lineage>
        <taxon>Eukaryota</taxon>
        <taxon>Fungi</taxon>
        <taxon>Dikarya</taxon>
        <taxon>Ascomycota</taxon>
        <taxon>Pezizomycotina</taxon>
        <taxon>Dothideomycetes</taxon>
        <taxon>Dothideomycetes incertae sedis</taxon>
        <taxon>Botryosphaeriales</taxon>
        <taxon>Phyllostictaceae</taxon>
        <taxon>Phyllosticta</taxon>
    </lineage>
</organism>
<protein>
    <recommendedName>
        <fullName evidence="4">BTB domain-containing protein</fullName>
    </recommendedName>
</protein>
<dbReference type="Proteomes" id="UP001360953">
    <property type="component" value="Unassembled WGS sequence"/>
</dbReference>
<comment type="caution">
    <text evidence="2">The sequence shown here is derived from an EMBL/GenBank/DDBJ whole genome shotgun (WGS) entry which is preliminary data.</text>
</comment>